<accession>A0A6L2L6K5</accession>
<feature type="region of interest" description="Disordered" evidence="3">
    <location>
        <begin position="512"/>
        <end position="563"/>
    </location>
</feature>
<proteinExistence type="predicted"/>
<dbReference type="PROSITE" id="PS50994">
    <property type="entry name" value="INTEGRASE"/>
    <property type="match status" value="1"/>
</dbReference>
<dbReference type="InterPro" id="IPR036397">
    <property type="entry name" value="RNaseH_sf"/>
</dbReference>
<feature type="domain" description="Integrase catalytic" evidence="4">
    <location>
        <begin position="4"/>
        <end position="174"/>
    </location>
</feature>
<reference evidence="5" key="1">
    <citation type="journal article" date="2019" name="Sci. Rep.">
        <title>Draft genome of Tanacetum cinerariifolium, the natural source of mosquito coil.</title>
        <authorList>
            <person name="Yamashiro T."/>
            <person name="Shiraishi A."/>
            <person name="Satake H."/>
            <person name="Nakayama K."/>
        </authorList>
    </citation>
    <scope>NUCLEOTIDE SEQUENCE</scope>
</reference>
<evidence type="ECO:0000259" key="4">
    <source>
        <dbReference type="PROSITE" id="PS50994"/>
    </source>
</evidence>
<feature type="compositionally biased region" description="Basic and acidic residues" evidence="3">
    <location>
        <begin position="811"/>
        <end position="824"/>
    </location>
</feature>
<dbReference type="Pfam" id="PF07727">
    <property type="entry name" value="RVT_2"/>
    <property type="match status" value="1"/>
</dbReference>
<dbReference type="SUPFAM" id="SSF53098">
    <property type="entry name" value="Ribonuclease H-like"/>
    <property type="match status" value="1"/>
</dbReference>
<feature type="region of interest" description="Disordered" evidence="3">
    <location>
        <begin position="786"/>
        <end position="855"/>
    </location>
</feature>
<dbReference type="GO" id="GO:0046872">
    <property type="term" value="F:metal ion binding"/>
    <property type="evidence" value="ECO:0007669"/>
    <property type="project" value="UniProtKB-KW"/>
</dbReference>
<dbReference type="Pfam" id="PF25597">
    <property type="entry name" value="SH3_retrovirus"/>
    <property type="match status" value="1"/>
</dbReference>
<dbReference type="InterPro" id="IPR039537">
    <property type="entry name" value="Retrotran_Ty1/copia-like"/>
</dbReference>
<name>A0A6L2L6K5_TANCI</name>
<protein>
    <recommendedName>
        <fullName evidence="4">Integrase catalytic domain-containing protein</fullName>
    </recommendedName>
</protein>
<evidence type="ECO:0000256" key="3">
    <source>
        <dbReference type="SAM" id="MobiDB-lite"/>
    </source>
</evidence>
<dbReference type="InterPro" id="IPR013103">
    <property type="entry name" value="RVT_2"/>
</dbReference>
<dbReference type="InterPro" id="IPR012337">
    <property type="entry name" value="RNaseH-like_sf"/>
</dbReference>
<dbReference type="InterPro" id="IPR001584">
    <property type="entry name" value="Integrase_cat-core"/>
</dbReference>
<feature type="compositionally biased region" description="Acidic residues" evidence="3">
    <location>
        <begin position="628"/>
        <end position="658"/>
    </location>
</feature>
<keyword evidence="1" id="KW-0479">Metal-binding</keyword>
<evidence type="ECO:0000256" key="1">
    <source>
        <dbReference type="ARBA" id="ARBA00022723"/>
    </source>
</evidence>
<gene>
    <name evidence="5" type="ORF">Tci_027923</name>
</gene>
<dbReference type="Gene3D" id="3.30.420.10">
    <property type="entry name" value="Ribonuclease H-like superfamily/Ribonuclease H"/>
    <property type="match status" value="1"/>
</dbReference>
<feature type="compositionally biased region" description="Basic and acidic residues" evidence="3">
    <location>
        <begin position="659"/>
        <end position="671"/>
    </location>
</feature>
<dbReference type="AlphaFoldDB" id="A0A6L2L6K5"/>
<dbReference type="PANTHER" id="PTHR42648">
    <property type="entry name" value="TRANSPOSASE, PUTATIVE-RELATED"/>
    <property type="match status" value="1"/>
</dbReference>
<evidence type="ECO:0000256" key="2">
    <source>
        <dbReference type="ARBA" id="ARBA00022801"/>
    </source>
</evidence>
<comment type="caution">
    <text evidence="5">The sequence shown here is derived from an EMBL/GenBank/DDBJ whole genome shotgun (WGS) entry which is preliminary data.</text>
</comment>
<evidence type="ECO:0000313" key="5">
    <source>
        <dbReference type="EMBL" id="GEU55945.1"/>
    </source>
</evidence>
<dbReference type="InterPro" id="IPR057670">
    <property type="entry name" value="SH3_retrovirus"/>
</dbReference>
<feature type="compositionally biased region" description="Basic and acidic residues" evidence="3">
    <location>
        <begin position="544"/>
        <end position="555"/>
    </location>
</feature>
<dbReference type="GO" id="GO:0003676">
    <property type="term" value="F:nucleic acid binding"/>
    <property type="evidence" value="ECO:0007669"/>
    <property type="project" value="InterPro"/>
</dbReference>
<dbReference type="GO" id="GO:0015074">
    <property type="term" value="P:DNA integration"/>
    <property type="evidence" value="ECO:0007669"/>
    <property type="project" value="InterPro"/>
</dbReference>
<dbReference type="EMBL" id="BKCJ010003578">
    <property type="protein sequence ID" value="GEU55945.1"/>
    <property type="molecule type" value="Genomic_DNA"/>
</dbReference>
<dbReference type="GO" id="GO:0016787">
    <property type="term" value="F:hydrolase activity"/>
    <property type="evidence" value="ECO:0007669"/>
    <property type="project" value="UniProtKB-KW"/>
</dbReference>
<dbReference type="PANTHER" id="PTHR42648:SF18">
    <property type="entry name" value="RETROTRANSPOSON, UNCLASSIFIED-LIKE PROTEIN"/>
    <property type="match status" value="1"/>
</dbReference>
<sequence length="855" mass="95686">MSKQCTKPKSKRNDSWFKDKVLLVQDQANGQILHEEELTFMADPGIVENQATLNVITHNAAYQIDDLDAYDSDCDELNTAKIALMANLSHYGSEDLAEVEISHETSVAHSPQQNSFVERCNRTLIEAARTMLIYAQAPLFLWTEAVATAYYTQKRSIIHLRHDKTPYELLHGTLPNISFLHVFGALCYPNNDSENLGKLQPKTDIGIFIGYEPTKNAFRIYNRRTRRIIETIHVDFDKLTAMASEQSSSGPALHEMTPATISSGLVPNPSSSTSIDHPAPEVIAPIPKVVAPEPTASTGLPSSTTVDQDAPSPIWELVPQPDKVMVITLKWIYKVKLDELGGILKNKARLVARGYRQEEGIDFEESFASVATLEAIRIFFAFSAHMNMVVYQIDVKTAFLNGNLREVVYVSQPEGFVDPDNHNHVYKLKKALYGLKQAPRAWLYTSRLLDAACKKVLNLLKKGLQFEAKTFVTWKKVEAISTSAWTEKDQIDNFLKERRLIRSLEKFIGSEPPKTKASVRKKQSSSDTTVFPPTAKDKRLKTSAKVDKPTKEKQPAKSSKAKGLTVLSEVALTEAEQMKLVTKKSLTQTHISHASGSGADEGTGIILGVPDVLTYKSDDEEISWKSSEDDDDEEKISEHDDDQDDDYDEQNDSDNDGDDFVHPKFTTHDKEDKDEESFDPIVQTPSQAENTNNEDNDEDSHGMNVKGDKGTNEEDDGNELYGDVNINLMNEAVKVAIQLHSDRLRDKAQAENEDFLNKLDENIQKIIKEQVKLILDTYGDTITLKRHRDDEDKDEEPFAGSNRGSKRRRAGKEPKSTSALKEKTSNTSGKSTEGFKSHHKTASESAPAEEPMHTT</sequence>
<organism evidence="5">
    <name type="scientific">Tanacetum cinerariifolium</name>
    <name type="common">Dalmatian daisy</name>
    <name type="synonym">Chrysanthemum cinerariifolium</name>
    <dbReference type="NCBI Taxonomy" id="118510"/>
    <lineage>
        <taxon>Eukaryota</taxon>
        <taxon>Viridiplantae</taxon>
        <taxon>Streptophyta</taxon>
        <taxon>Embryophyta</taxon>
        <taxon>Tracheophyta</taxon>
        <taxon>Spermatophyta</taxon>
        <taxon>Magnoliopsida</taxon>
        <taxon>eudicotyledons</taxon>
        <taxon>Gunneridae</taxon>
        <taxon>Pentapetalae</taxon>
        <taxon>asterids</taxon>
        <taxon>campanulids</taxon>
        <taxon>Asterales</taxon>
        <taxon>Asteraceae</taxon>
        <taxon>Asteroideae</taxon>
        <taxon>Anthemideae</taxon>
        <taxon>Anthemidinae</taxon>
        <taxon>Tanacetum</taxon>
    </lineage>
</organism>
<feature type="region of interest" description="Disordered" evidence="3">
    <location>
        <begin position="619"/>
        <end position="719"/>
    </location>
</feature>
<keyword evidence="2" id="KW-0378">Hydrolase</keyword>